<feature type="domain" description="SMP-30/Gluconolactonase/LRE-like region" evidence="2">
    <location>
        <begin position="34"/>
        <end position="265"/>
    </location>
</feature>
<dbReference type="RefSeq" id="WP_280029860.1">
    <property type="nucleotide sequence ID" value="NZ_JAOCKG010000023.1"/>
</dbReference>
<feature type="chain" id="PRO_5041245439" evidence="1">
    <location>
        <begin position="19"/>
        <end position="299"/>
    </location>
</feature>
<dbReference type="InterPro" id="IPR051262">
    <property type="entry name" value="SMP-30/CGR1_Lactonase"/>
</dbReference>
<dbReference type="PANTHER" id="PTHR47572:SF5">
    <property type="entry name" value="BLR2277 PROTEIN"/>
    <property type="match status" value="1"/>
</dbReference>
<comment type="caution">
    <text evidence="3">The sequence shown here is derived from an EMBL/GenBank/DDBJ whole genome shotgun (WGS) entry which is preliminary data.</text>
</comment>
<dbReference type="EMBL" id="JAOCKG010000023">
    <property type="protein sequence ID" value="MDH2054544.1"/>
    <property type="molecule type" value="Genomic_DNA"/>
</dbReference>
<evidence type="ECO:0000256" key="1">
    <source>
        <dbReference type="SAM" id="SignalP"/>
    </source>
</evidence>
<proteinExistence type="predicted"/>
<evidence type="ECO:0000259" key="2">
    <source>
        <dbReference type="Pfam" id="PF08450"/>
    </source>
</evidence>
<dbReference type="InterPro" id="IPR011042">
    <property type="entry name" value="6-blade_b-propeller_TolB-like"/>
</dbReference>
<dbReference type="PANTHER" id="PTHR47572">
    <property type="entry name" value="LIPOPROTEIN-RELATED"/>
    <property type="match status" value="1"/>
</dbReference>
<gene>
    <name evidence="3" type="ORF">N5K24_29375</name>
</gene>
<accession>A0AA43B5D6</accession>
<dbReference type="SUPFAM" id="SSF63829">
    <property type="entry name" value="Calcium-dependent phosphotriesterase"/>
    <property type="match status" value="1"/>
</dbReference>
<name>A0AA43B5D6_9BURK</name>
<reference evidence="3" key="1">
    <citation type="submission" date="2022-09" db="EMBL/GenBank/DDBJ databases">
        <title>Intensive care unit water sources are persistently colonized with multi-drug resistant bacteria and are the site of extensive horizontal gene transfer of antibiotic resistance genes.</title>
        <authorList>
            <person name="Diorio-Toth L."/>
        </authorList>
    </citation>
    <scope>NUCLEOTIDE SEQUENCE</scope>
    <source>
        <strain evidence="3">GD03676</strain>
    </source>
</reference>
<keyword evidence="1" id="KW-0732">Signal</keyword>
<evidence type="ECO:0000313" key="3">
    <source>
        <dbReference type="EMBL" id="MDH2054544.1"/>
    </source>
</evidence>
<dbReference type="Proteomes" id="UP001161276">
    <property type="component" value="Unassembled WGS sequence"/>
</dbReference>
<dbReference type="Pfam" id="PF08450">
    <property type="entry name" value="SGL"/>
    <property type="match status" value="1"/>
</dbReference>
<protein>
    <submittedName>
        <fullName evidence="3">SMP-30/gluconolactonase/LRE family protein</fullName>
    </submittedName>
</protein>
<dbReference type="AlphaFoldDB" id="A0AA43B5D6"/>
<organism evidence="3 4">
    <name type="scientific">Achromobacter marplatensis</name>
    <dbReference type="NCBI Taxonomy" id="470868"/>
    <lineage>
        <taxon>Bacteria</taxon>
        <taxon>Pseudomonadati</taxon>
        <taxon>Pseudomonadota</taxon>
        <taxon>Betaproteobacteria</taxon>
        <taxon>Burkholderiales</taxon>
        <taxon>Alcaligenaceae</taxon>
        <taxon>Achromobacter</taxon>
    </lineage>
</organism>
<feature type="signal peptide" evidence="1">
    <location>
        <begin position="1"/>
        <end position="18"/>
    </location>
</feature>
<sequence length="299" mass="31729">MKRLFAIALLVAASTAGAAPASTVEILSTGQQFAEGTIFVGSTLYYVDYGRSAVYRLEDKQPRQVWRQAGSGANGLVQDGEDLLVAGYDNGTIVRISQTGDTLAVYDHDDAERPFVLPNDLASDGRGGIYFTASGDEGDTLGKVYYLAPGELPHEVAGGIHNANGLVVSPDGKTLYVAESSTDRLFRFDIGAGGTLSHKQEFLALDTVLADGVNPRHTPDGVRIDRQGRLFVSLYHGGGFAVFAPDGKLLARMDLPGQHHANLALTPDEKFVEGTIANDSEVDGYLGALYRVPNPVSGG</sequence>
<dbReference type="InterPro" id="IPR013658">
    <property type="entry name" value="SGL"/>
</dbReference>
<evidence type="ECO:0000313" key="4">
    <source>
        <dbReference type="Proteomes" id="UP001161276"/>
    </source>
</evidence>
<dbReference type="Gene3D" id="2.120.10.30">
    <property type="entry name" value="TolB, C-terminal domain"/>
    <property type="match status" value="1"/>
</dbReference>